<keyword evidence="1" id="KW-1133">Transmembrane helix</keyword>
<evidence type="ECO:0000313" key="2">
    <source>
        <dbReference type="EMBL" id="MBB4858556.1"/>
    </source>
</evidence>
<dbReference type="RefSeq" id="WP_184244319.1">
    <property type="nucleotide sequence ID" value="NZ_JACHLR010000006.1"/>
</dbReference>
<evidence type="ECO:0000313" key="3">
    <source>
        <dbReference type="Proteomes" id="UP000555448"/>
    </source>
</evidence>
<keyword evidence="1" id="KW-0812">Transmembrane</keyword>
<sequence length="46" mass="5427">MREALDQWDFVLAAYAVGVLGTLGMIAWSWLSMRRAEKRRDESRKR</sequence>
<evidence type="ECO:0000256" key="1">
    <source>
        <dbReference type="SAM" id="Phobius"/>
    </source>
</evidence>
<dbReference type="EMBL" id="JACHLR010000006">
    <property type="protein sequence ID" value="MBB4858556.1"/>
    <property type="molecule type" value="Genomic_DNA"/>
</dbReference>
<evidence type="ECO:0008006" key="4">
    <source>
        <dbReference type="Google" id="ProtNLM"/>
    </source>
</evidence>
<keyword evidence="3" id="KW-1185">Reference proteome</keyword>
<dbReference type="Proteomes" id="UP000555448">
    <property type="component" value="Unassembled WGS sequence"/>
</dbReference>
<dbReference type="AlphaFoldDB" id="A0A7W7K9S1"/>
<comment type="caution">
    <text evidence="2">The sequence shown here is derived from an EMBL/GenBank/DDBJ whole genome shotgun (WGS) entry which is preliminary data.</text>
</comment>
<accession>A0A7W7K9S1</accession>
<proteinExistence type="predicted"/>
<protein>
    <recommendedName>
        <fullName evidence="4">Heme exporter protein D</fullName>
    </recommendedName>
</protein>
<reference evidence="2 3" key="1">
    <citation type="submission" date="2020-08" db="EMBL/GenBank/DDBJ databases">
        <title>Functional genomics of gut bacteria from endangered species of beetles.</title>
        <authorList>
            <person name="Carlos-Shanley C."/>
        </authorList>
    </citation>
    <scope>NUCLEOTIDE SEQUENCE [LARGE SCALE GENOMIC DNA]</scope>
    <source>
        <strain evidence="2 3">S00245</strain>
    </source>
</reference>
<gene>
    <name evidence="2" type="ORF">HNO88_001879</name>
</gene>
<name>A0A7W7K9S1_9SPHN</name>
<feature type="transmembrane region" description="Helical" evidence="1">
    <location>
        <begin position="12"/>
        <end position="31"/>
    </location>
</feature>
<organism evidence="2 3">
    <name type="scientific">Novosphingobium chloroacetimidivorans</name>
    <dbReference type="NCBI Taxonomy" id="1428314"/>
    <lineage>
        <taxon>Bacteria</taxon>
        <taxon>Pseudomonadati</taxon>
        <taxon>Pseudomonadota</taxon>
        <taxon>Alphaproteobacteria</taxon>
        <taxon>Sphingomonadales</taxon>
        <taxon>Sphingomonadaceae</taxon>
        <taxon>Novosphingobium</taxon>
    </lineage>
</organism>
<keyword evidence="1" id="KW-0472">Membrane</keyword>